<dbReference type="InterPro" id="IPR010730">
    <property type="entry name" value="HET"/>
</dbReference>
<dbReference type="InterPro" id="IPR052895">
    <property type="entry name" value="HetReg/Transcr_Mod"/>
</dbReference>
<dbReference type="Proteomes" id="UP001321760">
    <property type="component" value="Unassembled WGS sequence"/>
</dbReference>
<dbReference type="Pfam" id="PF06985">
    <property type="entry name" value="HET"/>
    <property type="match status" value="1"/>
</dbReference>
<dbReference type="EMBL" id="MU865962">
    <property type="protein sequence ID" value="KAK4445750.1"/>
    <property type="molecule type" value="Genomic_DNA"/>
</dbReference>
<evidence type="ECO:0000313" key="2">
    <source>
        <dbReference type="EMBL" id="KAK4445750.1"/>
    </source>
</evidence>
<accession>A0AAV9GBA7</accession>
<gene>
    <name evidence="2" type="ORF">QBC34DRAFT_471557</name>
</gene>
<dbReference type="PANTHER" id="PTHR24148:SF64">
    <property type="entry name" value="HETEROKARYON INCOMPATIBILITY DOMAIN-CONTAINING PROTEIN"/>
    <property type="match status" value="1"/>
</dbReference>
<evidence type="ECO:0000259" key="1">
    <source>
        <dbReference type="Pfam" id="PF06985"/>
    </source>
</evidence>
<reference evidence="2" key="1">
    <citation type="journal article" date="2023" name="Mol. Phylogenet. Evol.">
        <title>Genome-scale phylogeny and comparative genomics of the fungal order Sordariales.</title>
        <authorList>
            <person name="Hensen N."/>
            <person name="Bonometti L."/>
            <person name="Westerberg I."/>
            <person name="Brannstrom I.O."/>
            <person name="Guillou S."/>
            <person name="Cros-Aarteil S."/>
            <person name="Calhoun S."/>
            <person name="Haridas S."/>
            <person name="Kuo A."/>
            <person name="Mondo S."/>
            <person name="Pangilinan J."/>
            <person name="Riley R."/>
            <person name="LaButti K."/>
            <person name="Andreopoulos B."/>
            <person name="Lipzen A."/>
            <person name="Chen C."/>
            <person name="Yan M."/>
            <person name="Daum C."/>
            <person name="Ng V."/>
            <person name="Clum A."/>
            <person name="Steindorff A."/>
            <person name="Ohm R.A."/>
            <person name="Martin F."/>
            <person name="Silar P."/>
            <person name="Natvig D.O."/>
            <person name="Lalanne C."/>
            <person name="Gautier V."/>
            <person name="Ament-Velasquez S.L."/>
            <person name="Kruys A."/>
            <person name="Hutchinson M.I."/>
            <person name="Powell A.J."/>
            <person name="Barry K."/>
            <person name="Miller A.N."/>
            <person name="Grigoriev I.V."/>
            <person name="Debuchy R."/>
            <person name="Gladieux P."/>
            <person name="Hiltunen Thoren M."/>
            <person name="Johannesson H."/>
        </authorList>
    </citation>
    <scope>NUCLEOTIDE SEQUENCE</scope>
    <source>
        <strain evidence="2">PSN243</strain>
    </source>
</reference>
<organism evidence="2 3">
    <name type="scientific">Podospora aff. communis PSN243</name>
    <dbReference type="NCBI Taxonomy" id="3040156"/>
    <lineage>
        <taxon>Eukaryota</taxon>
        <taxon>Fungi</taxon>
        <taxon>Dikarya</taxon>
        <taxon>Ascomycota</taxon>
        <taxon>Pezizomycotina</taxon>
        <taxon>Sordariomycetes</taxon>
        <taxon>Sordariomycetidae</taxon>
        <taxon>Sordariales</taxon>
        <taxon>Podosporaceae</taxon>
        <taxon>Podospora</taxon>
    </lineage>
</organism>
<dbReference type="AlphaFoldDB" id="A0AAV9GBA7"/>
<proteinExistence type="predicted"/>
<feature type="domain" description="Heterokaryon incompatibility" evidence="1">
    <location>
        <begin position="51"/>
        <end position="229"/>
    </location>
</feature>
<name>A0AAV9GBA7_9PEZI</name>
<dbReference type="PANTHER" id="PTHR24148">
    <property type="entry name" value="ANKYRIN REPEAT DOMAIN-CONTAINING PROTEIN 39 HOMOLOG-RELATED"/>
    <property type="match status" value="1"/>
</dbReference>
<reference evidence="2" key="2">
    <citation type="submission" date="2023-05" db="EMBL/GenBank/DDBJ databases">
        <authorList>
            <consortium name="Lawrence Berkeley National Laboratory"/>
            <person name="Steindorff A."/>
            <person name="Hensen N."/>
            <person name="Bonometti L."/>
            <person name="Westerberg I."/>
            <person name="Brannstrom I.O."/>
            <person name="Guillou S."/>
            <person name="Cros-Aarteil S."/>
            <person name="Calhoun S."/>
            <person name="Haridas S."/>
            <person name="Kuo A."/>
            <person name="Mondo S."/>
            <person name="Pangilinan J."/>
            <person name="Riley R."/>
            <person name="Labutti K."/>
            <person name="Andreopoulos B."/>
            <person name="Lipzen A."/>
            <person name="Chen C."/>
            <person name="Yanf M."/>
            <person name="Daum C."/>
            <person name="Ng V."/>
            <person name="Clum A."/>
            <person name="Ohm R."/>
            <person name="Martin F."/>
            <person name="Silar P."/>
            <person name="Natvig D."/>
            <person name="Lalanne C."/>
            <person name="Gautier V."/>
            <person name="Ament-Velasquez S.L."/>
            <person name="Kruys A."/>
            <person name="Hutchinson M.I."/>
            <person name="Powell A.J."/>
            <person name="Barry K."/>
            <person name="Miller A.N."/>
            <person name="Grigoriev I.V."/>
            <person name="Debuchy R."/>
            <person name="Gladieux P."/>
            <person name="Thoren M.H."/>
            <person name="Johannesson H."/>
        </authorList>
    </citation>
    <scope>NUCLEOTIDE SEQUENCE</scope>
    <source>
        <strain evidence="2">PSN243</strain>
    </source>
</reference>
<keyword evidence="3" id="KW-1185">Reference proteome</keyword>
<evidence type="ECO:0000313" key="3">
    <source>
        <dbReference type="Proteomes" id="UP001321760"/>
    </source>
</evidence>
<sequence length="692" mass="78380">MADSDDFKYTESLGWDVIRLVRIQDRARFAFSSRRIELDIKVFQLDHAPPYRALSYTWGPSHQGQPPYVDGDKRPIRIAGRRFLVLPNLWDALVQLRECFRRGGELSEGPRYLWIDALCINQDDLAERAAQVSVMDRVYSQATQTVVWLGKADHETSKARRLLEKITQIPPDESKAISATARGIRPDRPYFLARGLPDPTWTRSHRQRWLPIMDLFERAWFTRSWVVQEVLLSADILILCGAWSFSFFELVYTANFLHATSIFTHVNCLFRNPQSTTSTVLMDPTGRIMSLWEQWLMFHPERVEEEDPSGALKAMVRKSEGEILRFGQGKGGWSPARILVYFAYNLNISKCSDPRDKVFSLLGIVRAFMTLRGCAGEAADVGVVVDYRQQVTAAMVFQQAVEAMIRQTASLGVLALLRDSPDAKMKELPSWVPDFCLEEGTDKLSVMNPPFNAAGRSETQGSPFFAFADRRLAVSATLLCHVRTRSVSLVDFDQPHGTETWVGHLLSANTIYPFTQQRHAEIAGKVRPFTTQNRIEAFWRTLLADSVLTQGAVESPASWPGMRSGEQFFCYVLFLIMGSMNSHVMKLAGLKTRHFSSSLLASLEILARSGAVGELPQEKDFDDFRARIRRICSNPGGAAVRDDQEWFDRKQQACRVFLEEVLRSILGAAYVHGAMRGEAVSDGTRWERVVFV</sequence>
<comment type="caution">
    <text evidence="2">The sequence shown here is derived from an EMBL/GenBank/DDBJ whole genome shotgun (WGS) entry which is preliminary data.</text>
</comment>
<protein>
    <submittedName>
        <fullName evidence="2">Heterokaryon incompatibility protein-domain-containing protein</fullName>
    </submittedName>
</protein>